<dbReference type="InterPro" id="IPR002937">
    <property type="entry name" value="Amino_oxidase"/>
</dbReference>
<dbReference type="GO" id="GO:0016491">
    <property type="term" value="F:oxidoreductase activity"/>
    <property type="evidence" value="ECO:0007669"/>
    <property type="project" value="InterPro"/>
</dbReference>
<evidence type="ECO:0000259" key="1">
    <source>
        <dbReference type="Pfam" id="PF01593"/>
    </source>
</evidence>
<feature type="domain" description="Amine oxidase" evidence="1">
    <location>
        <begin position="99"/>
        <end position="314"/>
    </location>
</feature>
<dbReference type="Gene3D" id="3.90.660.10">
    <property type="match status" value="1"/>
</dbReference>
<proteinExistence type="predicted"/>
<gene>
    <name evidence="2" type="ORF">UFOPK2761_02238</name>
</gene>
<dbReference type="SUPFAM" id="SSF51905">
    <property type="entry name" value="FAD/NAD(P)-binding domain"/>
    <property type="match status" value="1"/>
</dbReference>
<dbReference type="Gene3D" id="3.50.50.60">
    <property type="entry name" value="FAD/NAD(P)-binding domain"/>
    <property type="match status" value="1"/>
</dbReference>
<accession>A0A6J6U6V1</accession>
<dbReference type="PANTHER" id="PTHR16128">
    <property type="entry name" value="FAD/NAD(P)-BINDING OXIDOREDUCTASE FAMILY PROTEIN"/>
    <property type="match status" value="1"/>
</dbReference>
<dbReference type="PROSITE" id="PS51257">
    <property type="entry name" value="PROKAR_LIPOPROTEIN"/>
    <property type="match status" value="1"/>
</dbReference>
<dbReference type="Pfam" id="PF13450">
    <property type="entry name" value="NAD_binding_8"/>
    <property type="match status" value="1"/>
</dbReference>
<name>A0A6J6U6V1_9ZZZZ</name>
<dbReference type="EMBL" id="CAEZYQ010000018">
    <property type="protein sequence ID" value="CAB4754978.1"/>
    <property type="molecule type" value="Genomic_DNA"/>
</dbReference>
<dbReference type="InterPro" id="IPR036188">
    <property type="entry name" value="FAD/NAD-bd_sf"/>
</dbReference>
<dbReference type="AlphaFoldDB" id="A0A6J6U6V1"/>
<reference evidence="2" key="1">
    <citation type="submission" date="2020-05" db="EMBL/GenBank/DDBJ databases">
        <authorList>
            <person name="Chiriac C."/>
            <person name="Salcher M."/>
            <person name="Ghai R."/>
            <person name="Kavagutti S V."/>
        </authorList>
    </citation>
    <scope>NUCLEOTIDE SEQUENCE</scope>
</reference>
<evidence type="ECO:0000313" key="2">
    <source>
        <dbReference type="EMBL" id="CAB4754978.1"/>
    </source>
</evidence>
<protein>
    <submittedName>
        <fullName evidence="2">Unannotated protein</fullName>
    </submittedName>
</protein>
<sequence>MRVDEPVVVVGAGISGVACARVLTEAGVPVELVDRGRRPGGRMASRRHEGRPADIGASYFTVSDPAFEEVVRRWEQADLARPWTDTFGVVSAAGERSTTSGPVRWGTTGGIRSLVEALAVDLPITHAHEVGEGAVSLRDGTPTLEDRPVRAVVLAMPDPQAARLVDPAAHPDAVAGLTTAYEAVLALTAVFDERCWEELPDGLFVNDDPVLSWIADDGRRRCDGGPVLVAHSTDAHARPHLADPPAGGPAMLAALREYAGTDRDPVHSAVHRWTFAKPAHGRPETFLLTDTGVGACGDSWSEKPRVEGAWLSGTALGQELVRRFG</sequence>
<organism evidence="2">
    <name type="scientific">freshwater metagenome</name>
    <dbReference type="NCBI Taxonomy" id="449393"/>
    <lineage>
        <taxon>unclassified sequences</taxon>
        <taxon>metagenomes</taxon>
        <taxon>ecological metagenomes</taxon>
    </lineage>
</organism>
<dbReference type="Pfam" id="PF01593">
    <property type="entry name" value="Amino_oxidase"/>
    <property type="match status" value="1"/>
</dbReference>
<dbReference type="PANTHER" id="PTHR16128:SF5">
    <property type="entry name" value="FAD_NAD(P)-BINDING OXIDOREDUCTASE FAMILY PROTEIN"/>
    <property type="match status" value="1"/>
</dbReference>